<evidence type="ECO:0000259" key="2">
    <source>
        <dbReference type="PROSITE" id="PS50184"/>
    </source>
</evidence>
<dbReference type="PROSITE" id="PS50184">
    <property type="entry name" value="VWFC_2"/>
    <property type="match status" value="1"/>
</dbReference>
<name>A0A1J1IZS0_9DIPT</name>
<dbReference type="Gene3D" id="2.10.70.10">
    <property type="entry name" value="Complement Module, domain 1"/>
    <property type="match status" value="1"/>
</dbReference>
<keyword evidence="4" id="KW-1185">Reference proteome</keyword>
<accession>A0A1J1IZS0</accession>
<dbReference type="STRING" id="568069.A0A1J1IZS0"/>
<sequence length="288" mass="32152">MILNYIFYFFSSISLVQGSQKAICEFIYSSPTVFLREGPFKDFICNNFCADIECLSPPNENCQIFDVPGKCCPALNCACEFNGQTFEDGEDIPDDNICQQCTCSNQEKLCETIECVGPPSDNCEPVEVDGLCCPDYHCNIQCGFIGERYRNGQLLPDSCEGISVEEGQCCVRGIVYQSGDKIPEKDPCKFSDCSDGLYYVAWADCELPTRVGCRGIDIPCQCCPDIECLLDGCEFNGQMYEELEYIPSSVTCEWCRCYGYNQTVCQIDCSVDEASHIESWDLTGLIIS</sequence>
<feature type="signal peptide" evidence="1">
    <location>
        <begin position="1"/>
        <end position="18"/>
    </location>
</feature>
<feature type="domain" description="VWFC" evidence="2">
    <location>
        <begin position="77"/>
        <end position="139"/>
    </location>
</feature>
<evidence type="ECO:0000313" key="3">
    <source>
        <dbReference type="EMBL" id="CRL05584.1"/>
    </source>
</evidence>
<dbReference type="OrthoDB" id="6132182at2759"/>
<reference evidence="3 4" key="1">
    <citation type="submission" date="2015-04" db="EMBL/GenBank/DDBJ databases">
        <authorList>
            <person name="Syromyatnikov M.Y."/>
            <person name="Popov V.N."/>
        </authorList>
    </citation>
    <scope>NUCLEOTIDE SEQUENCE [LARGE SCALE GENOMIC DNA]</scope>
</reference>
<dbReference type="InterPro" id="IPR001007">
    <property type="entry name" value="VWF_dom"/>
</dbReference>
<dbReference type="AlphaFoldDB" id="A0A1J1IZS0"/>
<dbReference type="Proteomes" id="UP000183832">
    <property type="component" value="Unassembled WGS sequence"/>
</dbReference>
<proteinExistence type="predicted"/>
<dbReference type="EMBL" id="CVRI01000064">
    <property type="protein sequence ID" value="CRL05584.1"/>
    <property type="molecule type" value="Genomic_DNA"/>
</dbReference>
<protein>
    <submittedName>
        <fullName evidence="3">CLUMA_CG017976, isoform A</fullName>
    </submittedName>
</protein>
<evidence type="ECO:0000313" key="4">
    <source>
        <dbReference type="Proteomes" id="UP000183832"/>
    </source>
</evidence>
<organism evidence="3 4">
    <name type="scientific">Clunio marinus</name>
    <dbReference type="NCBI Taxonomy" id="568069"/>
    <lineage>
        <taxon>Eukaryota</taxon>
        <taxon>Metazoa</taxon>
        <taxon>Ecdysozoa</taxon>
        <taxon>Arthropoda</taxon>
        <taxon>Hexapoda</taxon>
        <taxon>Insecta</taxon>
        <taxon>Pterygota</taxon>
        <taxon>Neoptera</taxon>
        <taxon>Endopterygota</taxon>
        <taxon>Diptera</taxon>
        <taxon>Nematocera</taxon>
        <taxon>Chironomoidea</taxon>
        <taxon>Chironomidae</taxon>
        <taxon>Clunio</taxon>
    </lineage>
</organism>
<keyword evidence="1" id="KW-0732">Signal</keyword>
<feature type="chain" id="PRO_5012588475" evidence="1">
    <location>
        <begin position="19"/>
        <end position="288"/>
    </location>
</feature>
<evidence type="ECO:0000256" key="1">
    <source>
        <dbReference type="SAM" id="SignalP"/>
    </source>
</evidence>
<gene>
    <name evidence="3" type="ORF">CLUMA_CG017976</name>
</gene>
<dbReference type="SUPFAM" id="SSF57603">
    <property type="entry name" value="FnI-like domain"/>
    <property type="match status" value="1"/>
</dbReference>